<organism evidence="1 2">
    <name type="scientific">Micavibrio aeruginosavorus</name>
    <dbReference type="NCBI Taxonomy" id="349221"/>
    <lineage>
        <taxon>Bacteria</taxon>
        <taxon>Pseudomonadati</taxon>
        <taxon>Bdellovibrionota</taxon>
        <taxon>Bdellovibrionia</taxon>
        <taxon>Bdellovibrionales</taxon>
        <taxon>Pseudobdellovibrionaceae</taxon>
        <taxon>Micavibrio</taxon>
    </lineage>
</organism>
<dbReference type="InterPro" id="IPR047987">
    <property type="entry name" value="Gp19-like_virus"/>
</dbReference>
<evidence type="ECO:0000313" key="1">
    <source>
        <dbReference type="EMBL" id="PZQ48719.1"/>
    </source>
</evidence>
<comment type="caution">
    <text evidence="1">The sequence shown here is derived from an EMBL/GenBank/DDBJ whole genome shotgun (WGS) entry which is preliminary data.</text>
</comment>
<dbReference type="NCBIfam" id="NF033889">
    <property type="entry name" value="termin_lrg_T7"/>
    <property type="match status" value="1"/>
</dbReference>
<dbReference type="EMBL" id="QFQB01000003">
    <property type="protein sequence ID" value="PZQ48719.1"/>
    <property type="molecule type" value="Genomic_DNA"/>
</dbReference>
<gene>
    <name evidence="1" type="ORF">DI551_01145</name>
</gene>
<reference evidence="1 2" key="1">
    <citation type="submission" date="2017-08" db="EMBL/GenBank/DDBJ databases">
        <title>Infants hospitalized years apart are colonized by the same room-sourced microbial strains.</title>
        <authorList>
            <person name="Brooks B."/>
            <person name="Olm M.R."/>
            <person name="Firek B.A."/>
            <person name="Baker R."/>
            <person name="Thomas B.C."/>
            <person name="Morowitz M.J."/>
            <person name="Banfield J.F."/>
        </authorList>
    </citation>
    <scope>NUCLEOTIDE SEQUENCE [LARGE SCALE GENOMIC DNA]</scope>
    <source>
        <strain evidence="1">S2_005_002_R2_29</strain>
    </source>
</reference>
<protein>
    <recommendedName>
        <fullName evidence="3">Terminase large subunit gp17-like C-terminal domain-containing protein</fullName>
    </recommendedName>
</protein>
<name>A0A2W5N8V4_9BACT</name>
<sequence length="496" mass="55059">MERNSCQSADFDVFLALWNATQNYKTPGIHFRIAIWLQKCWERGETRLLLQAFRASGKSTLVGLFSAWLLCRDPDLRILVLSAESHLSIKMARTIRKVIEKHPLAKALRPNNPDQWASDSFTVNRARISRDPSVLARGLYANTTGARADIIICDDVEVPNTCDTADKRAKMRERLAENEFILTPGGTQMYIGTPHSYYTLYADAPRTEIGEEEIFLKNYHRLSVPIADTAGQSAWPERYAAEDIAALRTQAGPMKFASQMMLEPANILDGRLDPALLQKYDEALEAKEIQQSLVLSIAGKKIVSASAWWDPAFGRGRSDGSVLAVIFTADSGEHFLHRVEYIAVYPKDGEDEATLQCKIAAQIARDLYLPSIAVETNGIGKFLPAILRRELGREKLGTAVIERTSRKAKADRILESFDVVMAAKSLHVHASVYKTRFITEMQEWKPGGNGHDDGLDAAAGALSLEPARIQKIYGGKKLWSGAGQGHAAKTDFDVLK</sequence>
<dbReference type="AlphaFoldDB" id="A0A2W5N8V4"/>
<dbReference type="Proteomes" id="UP000249417">
    <property type="component" value="Unassembled WGS sequence"/>
</dbReference>
<dbReference type="Gene3D" id="3.40.50.300">
    <property type="entry name" value="P-loop containing nucleotide triphosphate hydrolases"/>
    <property type="match status" value="1"/>
</dbReference>
<proteinExistence type="predicted"/>
<evidence type="ECO:0000313" key="2">
    <source>
        <dbReference type="Proteomes" id="UP000249417"/>
    </source>
</evidence>
<evidence type="ECO:0008006" key="3">
    <source>
        <dbReference type="Google" id="ProtNLM"/>
    </source>
</evidence>
<accession>A0A2W5N8V4</accession>
<dbReference type="Gene3D" id="3.30.420.240">
    <property type="match status" value="1"/>
</dbReference>
<dbReference type="InterPro" id="IPR027417">
    <property type="entry name" value="P-loop_NTPase"/>
</dbReference>